<proteinExistence type="predicted"/>
<name>A0A927RDR1_9ACTN</name>
<accession>A0A927RDR1</accession>
<evidence type="ECO:0000313" key="3">
    <source>
        <dbReference type="Proteomes" id="UP000638648"/>
    </source>
</evidence>
<dbReference type="Proteomes" id="UP000638648">
    <property type="component" value="Unassembled WGS sequence"/>
</dbReference>
<evidence type="ECO:0000256" key="1">
    <source>
        <dbReference type="SAM" id="Phobius"/>
    </source>
</evidence>
<keyword evidence="1" id="KW-0812">Transmembrane</keyword>
<protein>
    <submittedName>
        <fullName evidence="2">Uncharacterized protein</fullName>
    </submittedName>
</protein>
<dbReference type="AlphaFoldDB" id="A0A927RDR1"/>
<dbReference type="RefSeq" id="WP_192752193.1">
    <property type="nucleotide sequence ID" value="NZ_BAABJL010000134.1"/>
</dbReference>
<evidence type="ECO:0000313" key="2">
    <source>
        <dbReference type="EMBL" id="MBE1608415.1"/>
    </source>
</evidence>
<gene>
    <name evidence="2" type="ORF">HEB94_005263</name>
</gene>
<keyword evidence="1" id="KW-0472">Membrane</keyword>
<organism evidence="2 3">
    <name type="scientific">Actinopolymorpha pittospori</name>
    <dbReference type="NCBI Taxonomy" id="648752"/>
    <lineage>
        <taxon>Bacteria</taxon>
        <taxon>Bacillati</taxon>
        <taxon>Actinomycetota</taxon>
        <taxon>Actinomycetes</taxon>
        <taxon>Propionibacteriales</taxon>
        <taxon>Actinopolymorphaceae</taxon>
        <taxon>Actinopolymorpha</taxon>
    </lineage>
</organism>
<feature type="transmembrane region" description="Helical" evidence="1">
    <location>
        <begin position="22"/>
        <end position="44"/>
    </location>
</feature>
<dbReference type="EMBL" id="JADBEM010000001">
    <property type="protein sequence ID" value="MBE1608415.1"/>
    <property type="molecule type" value="Genomic_DNA"/>
</dbReference>
<keyword evidence="1" id="KW-1133">Transmembrane helix</keyword>
<reference evidence="2" key="1">
    <citation type="submission" date="2020-10" db="EMBL/GenBank/DDBJ databases">
        <title>Sequencing the genomes of 1000 actinobacteria strains.</title>
        <authorList>
            <person name="Klenk H.-P."/>
        </authorList>
    </citation>
    <scope>NUCLEOTIDE SEQUENCE</scope>
    <source>
        <strain evidence="2">DSM 45354</strain>
    </source>
</reference>
<comment type="caution">
    <text evidence="2">The sequence shown here is derived from an EMBL/GenBank/DDBJ whole genome shotgun (WGS) entry which is preliminary data.</text>
</comment>
<sequence>MDAGSTLVPPGSRIVRATLATSIDWCGLLLGALLIIGGVASWLIGDDARRQLGVDRGAPTAVPLEVPPGYAHPELGYGADARGRADKSIVDLRPADDTTASDLSRQVRICVDDAADARQPCGSDAFGGIVRVVDGRRILISLDDDSPIAARAAWQSVEFTTNLDEAAWLD</sequence>
<keyword evidence="3" id="KW-1185">Reference proteome</keyword>